<evidence type="ECO:0000256" key="9">
    <source>
        <dbReference type="ARBA" id="ARBA00022842"/>
    </source>
</evidence>
<dbReference type="FunFam" id="3.60.40.10:FF:000005">
    <property type="entry name" value="Serine/threonine protein phosphatase"/>
    <property type="match status" value="1"/>
</dbReference>
<keyword evidence="8" id="KW-0067">ATP-binding</keyword>
<dbReference type="PATRIC" id="fig|1938.3.peg.4863"/>
<organism evidence="17 18">
    <name type="scientific">Streptomyces viridochromogenes</name>
    <dbReference type="NCBI Taxonomy" id="1938"/>
    <lineage>
        <taxon>Bacteria</taxon>
        <taxon>Bacillati</taxon>
        <taxon>Actinomycetota</taxon>
        <taxon>Actinomycetes</taxon>
        <taxon>Kitasatosporales</taxon>
        <taxon>Streptomycetaceae</taxon>
        <taxon>Streptomyces</taxon>
    </lineage>
</organism>
<keyword evidence="3" id="KW-0808">Transferase</keyword>
<evidence type="ECO:0000256" key="4">
    <source>
        <dbReference type="ARBA" id="ARBA00022723"/>
    </source>
</evidence>
<dbReference type="Gene3D" id="3.30.450.20">
    <property type="entry name" value="PAS domain"/>
    <property type="match status" value="2"/>
</dbReference>
<evidence type="ECO:0000256" key="14">
    <source>
        <dbReference type="ARBA" id="ARBA00075117"/>
    </source>
</evidence>
<keyword evidence="5" id="KW-0547">Nucleotide-binding</keyword>
<feature type="domain" description="PAS" evidence="16">
    <location>
        <begin position="24"/>
        <end position="88"/>
    </location>
</feature>
<dbReference type="GO" id="GO:0016301">
    <property type="term" value="F:kinase activity"/>
    <property type="evidence" value="ECO:0007669"/>
    <property type="project" value="UniProtKB-KW"/>
</dbReference>
<dbReference type="EMBL" id="LFNT01000003">
    <property type="protein sequence ID" value="KMS76502.1"/>
    <property type="molecule type" value="Genomic_DNA"/>
</dbReference>
<dbReference type="SUPFAM" id="SSF55785">
    <property type="entry name" value="PYP-like sensor domain (PAS domain)"/>
    <property type="match status" value="2"/>
</dbReference>
<evidence type="ECO:0000256" key="7">
    <source>
        <dbReference type="ARBA" id="ARBA00022801"/>
    </source>
</evidence>
<dbReference type="GO" id="GO:0004722">
    <property type="term" value="F:protein serine/threonine phosphatase activity"/>
    <property type="evidence" value="ECO:0007669"/>
    <property type="project" value="UniProtKB-EC"/>
</dbReference>
<dbReference type="Pfam" id="PF00989">
    <property type="entry name" value="PAS"/>
    <property type="match status" value="1"/>
</dbReference>
<evidence type="ECO:0000256" key="10">
    <source>
        <dbReference type="ARBA" id="ARBA00022912"/>
    </source>
</evidence>
<evidence type="ECO:0000313" key="18">
    <source>
        <dbReference type="Proteomes" id="UP000037432"/>
    </source>
</evidence>
<dbReference type="InterPro" id="IPR013656">
    <property type="entry name" value="PAS_4"/>
</dbReference>
<evidence type="ECO:0000256" key="5">
    <source>
        <dbReference type="ARBA" id="ARBA00022741"/>
    </source>
</evidence>
<keyword evidence="11" id="KW-0464">Manganese</keyword>
<dbReference type="InterPro" id="IPR036457">
    <property type="entry name" value="PPM-type-like_dom_sf"/>
</dbReference>
<reference evidence="17 18" key="1">
    <citation type="submission" date="2015-06" db="EMBL/GenBank/DDBJ databases">
        <authorList>
            <person name="Ju K.-S."/>
            <person name="Doroghazi J.R."/>
            <person name="Metcalf W.W."/>
        </authorList>
    </citation>
    <scope>NUCLEOTIDE SEQUENCE [LARGE SCALE GENOMIC DNA]</scope>
    <source>
        <strain evidence="17 18">NRRL 3414</strain>
    </source>
</reference>
<dbReference type="Pfam" id="PF07228">
    <property type="entry name" value="SpoIIE"/>
    <property type="match status" value="1"/>
</dbReference>
<evidence type="ECO:0000256" key="6">
    <source>
        <dbReference type="ARBA" id="ARBA00022777"/>
    </source>
</evidence>
<comment type="function">
    <text evidence="13">Primarily acts as an independent SigF regulator that is sensitive to the osmosensory signal, mediating the cross talk of PknD with the SigF regulon. Possesses both phosphatase and kinase activities. The kinase domain functions as a classic anti-sigma factor-like kinase to phosphorylate the anti-anti-sigma factor domain at the canonical regulatory site, and the phosphatase domain antagonizes this activity.</text>
</comment>
<dbReference type="AlphaFoldDB" id="A0A0J7ZM98"/>
<dbReference type="PROSITE" id="PS50112">
    <property type="entry name" value="PAS"/>
    <property type="match status" value="1"/>
</dbReference>
<evidence type="ECO:0000256" key="11">
    <source>
        <dbReference type="ARBA" id="ARBA00023211"/>
    </source>
</evidence>
<name>A0A0J7ZM98_STRVR</name>
<dbReference type="SUPFAM" id="SSF81606">
    <property type="entry name" value="PP2C-like"/>
    <property type="match status" value="1"/>
</dbReference>
<dbReference type="InterPro" id="IPR000014">
    <property type="entry name" value="PAS"/>
</dbReference>
<dbReference type="GO" id="GO:0005524">
    <property type="term" value="F:ATP binding"/>
    <property type="evidence" value="ECO:0007669"/>
    <property type="project" value="UniProtKB-KW"/>
</dbReference>
<dbReference type="SMART" id="SM00091">
    <property type="entry name" value="PAS"/>
    <property type="match status" value="2"/>
</dbReference>
<keyword evidence="2" id="KW-0597">Phosphoprotein</keyword>
<keyword evidence="4" id="KW-0479">Metal-binding</keyword>
<evidence type="ECO:0000256" key="1">
    <source>
        <dbReference type="ARBA" id="ARBA00013081"/>
    </source>
</evidence>
<accession>A0A0J7ZM98</accession>
<dbReference type="GO" id="GO:0046872">
    <property type="term" value="F:metal ion binding"/>
    <property type="evidence" value="ECO:0007669"/>
    <property type="project" value="UniProtKB-KW"/>
</dbReference>
<dbReference type="PANTHER" id="PTHR43156">
    <property type="entry name" value="STAGE II SPORULATION PROTEIN E-RELATED"/>
    <property type="match status" value="1"/>
</dbReference>
<keyword evidence="7" id="KW-0378">Hydrolase</keyword>
<evidence type="ECO:0000256" key="12">
    <source>
        <dbReference type="ARBA" id="ARBA00047761"/>
    </source>
</evidence>
<keyword evidence="6" id="KW-0418">Kinase</keyword>
<dbReference type="EC" id="3.1.3.16" evidence="1"/>
<dbReference type="RefSeq" id="WP_048579764.1">
    <property type="nucleotide sequence ID" value="NZ_LFNT01000003.1"/>
</dbReference>
<proteinExistence type="predicted"/>
<evidence type="ECO:0000256" key="13">
    <source>
        <dbReference type="ARBA" id="ARBA00056274"/>
    </source>
</evidence>
<evidence type="ECO:0000313" key="17">
    <source>
        <dbReference type="EMBL" id="KMS76502.1"/>
    </source>
</evidence>
<evidence type="ECO:0000256" key="15">
    <source>
        <dbReference type="ARBA" id="ARBA00081350"/>
    </source>
</evidence>
<gene>
    <name evidence="17" type="ORF">ACM01_04755</name>
</gene>
<dbReference type="InterPro" id="IPR052016">
    <property type="entry name" value="Bact_Sigma-Reg"/>
</dbReference>
<dbReference type="NCBIfam" id="TIGR00229">
    <property type="entry name" value="sensory_box"/>
    <property type="match status" value="2"/>
</dbReference>
<dbReference type="GO" id="GO:0006355">
    <property type="term" value="P:regulation of DNA-templated transcription"/>
    <property type="evidence" value="ECO:0007669"/>
    <property type="project" value="InterPro"/>
</dbReference>
<dbReference type="Pfam" id="PF08448">
    <property type="entry name" value="PAS_4"/>
    <property type="match status" value="1"/>
</dbReference>
<dbReference type="Proteomes" id="UP000037432">
    <property type="component" value="Unassembled WGS sequence"/>
</dbReference>
<evidence type="ECO:0000256" key="2">
    <source>
        <dbReference type="ARBA" id="ARBA00022553"/>
    </source>
</evidence>
<keyword evidence="10" id="KW-0904">Protein phosphatase</keyword>
<protein>
    <recommendedName>
        <fullName evidence="1">protein-serine/threonine phosphatase</fullName>
        <ecNumber evidence="1">3.1.3.16</ecNumber>
    </recommendedName>
    <alternativeName>
        <fullName evidence="15">Protein-serine/threonine phosphatase</fullName>
    </alternativeName>
    <alternativeName>
        <fullName evidence="14">Serine/threonine-protein kinase</fullName>
    </alternativeName>
</protein>
<evidence type="ECO:0000259" key="16">
    <source>
        <dbReference type="PROSITE" id="PS50112"/>
    </source>
</evidence>
<dbReference type="InterPro" id="IPR013767">
    <property type="entry name" value="PAS_fold"/>
</dbReference>
<dbReference type="SMART" id="SM00331">
    <property type="entry name" value="PP2C_SIG"/>
    <property type="match status" value="1"/>
</dbReference>
<dbReference type="Gene3D" id="3.60.40.10">
    <property type="entry name" value="PPM-type phosphatase domain"/>
    <property type="match status" value="1"/>
</dbReference>
<comment type="caution">
    <text evidence="17">The sequence shown here is derived from an EMBL/GenBank/DDBJ whole genome shotgun (WGS) entry which is preliminary data.</text>
</comment>
<keyword evidence="9" id="KW-0460">Magnesium</keyword>
<evidence type="ECO:0000256" key="8">
    <source>
        <dbReference type="ARBA" id="ARBA00022840"/>
    </source>
</evidence>
<dbReference type="InterPro" id="IPR001932">
    <property type="entry name" value="PPM-type_phosphatase-like_dom"/>
</dbReference>
<dbReference type="PANTHER" id="PTHR43156:SF2">
    <property type="entry name" value="STAGE II SPORULATION PROTEIN E"/>
    <property type="match status" value="1"/>
</dbReference>
<comment type="catalytic activity">
    <reaction evidence="12">
        <text>O-phospho-L-seryl-[protein] + H2O = L-seryl-[protein] + phosphate</text>
        <dbReference type="Rhea" id="RHEA:20629"/>
        <dbReference type="Rhea" id="RHEA-COMP:9863"/>
        <dbReference type="Rhea" id="RHEA-COMP:11604"/>
        <dbReference type="ChEBI" id="CHEBI:15377"/>
        <dbReference type="ChEBI" id="CHEBI:29999"/>
        <dbReference type="ChEBI" id="CHEBI:43474"/>
        <dbReference type="ChEBI" id="CHEBI:83421"/>
        <dbReference type="EC" id="3.1.3.16"/>
    </reaction>
</comment>
<evidence type="ECO:0000256" key="3">
    <source>
        <dbReference type="ARBA" id="ARBA00022679"/>
    </source>
</evidence>
<dbReference type="CDD" id="cd00130">
    <property type="entry name" value="PAS"/>
    <property type="match status" value="2"/>
</dbReference>
<dbReference type="OrthoDB" id="118142at2"/>
<dbReference type="InterPro" id="IPR035965">
    <property type="entry name" value="PAS-like_dom_sf"/>
</dbReference>
<dbReference type="FunFam" id="3.30.450.20:FF:000120">
    <property type="entry name" value="PAS domain S-box protein"/>
    <property type="match status" value="1"/>
</dbReference>
<sequence length="505" mass="54617">MGATEPLRGGPGTAGVVASRPGDLLDVLNVAAVLLDAQGKIDLWSPQAEVLFGYSTEEALGQYAGQLLIDKEHLDTVLALFAQVMRDGKSWAGVFPVRRKDGSTRMVEFRNMRLQDDQRDYWALGLATDQATLRQVERSLALSAQLVSQSPIGLGMLDTDLRYISVNPAEERMNGVPAAEHIGRHVHEVLPLLDDSFEGAMREVLASGRPIVDQYTVGRTAADPDHDHAWSISFYRLESPNGQVLGVATSSVDVTDRHHAVEEQRRTALTLQRSLLPHPPSQRPGLDVAFRYRPAQATIEIGGDWFDVIPLKGDKTALVVGDVMGSGVTAAGAMGQLRTATRTLADLDLAPDQVLHHLDHITEDVDTIATCVYAVFDPRTARCRVSLAGHLPPVLLHRDGTRELLDLPTGAPLGGCGISFDSTSIDFRPGDQLVLYTDGLIETRDQPIDVRLDALLGILDDPNRSIDATCDLLLHTLRDDGDHDDVALLIARAGPHPAGEATGDG</sequence>